<protein>
    <submittedName>
        <fullName evidence="2">Glycosyltransferase involved in cell wall biosynthesis</fullName>
    </submittedName>
</protein>
<dbReference type="SUPFAM" id="SSF53756">
    <property type="entry name" value="UDP-Glycosyltransferase/glycogen phosphorylase"/>
    <property type="match status" value="1"/>
</dbReference>
<accession>A0A846QTY5</accession>
<dbReference type="AlphaFoldDB" id="A0A846QTY5"/>
<dbReference type="GO" id="GO:0016757">
    <property type="term" value="F:glycosyltransferase activity"/>
    <property type="evidence" value="ECO:0007669"/>
    <property type="project" value="InterPro"/>
</dbReference>
<feature type="domain" description="Glycosyl transferase family 1" evidence="1">
    <location>
        <begin position="176"/>
        <end position="302"/>
    </location>
</feature>
<dbReference type="EMBL" id="JAATJJ010000001">
    <property type="protein sequence ID" value="NJB71508.1"/>
    <property type="molecule type" value="Genomic_DNA"/>
</dbReference>
<evidence type="ECO:0000259" key="1">
    <source>
        <dbReference type="Pfam" id="PF00534"/>
    </source>
</evidence>
<dbReference type="Pfam" id="PF00534">
    <property type="entry name" value="Glycos_transf_1"/>
    <property type="match status" value="1"/>
</dbReference>
<dbReference type="RefSeq" id="WP_167963343.1">
    <property type="nucleotide sequence ID" value="NZ_JAATJJ010000001.1"/>
</dbReference>
<dbReference type="Gene3D" id="3.40.50.2000">
    <property type="entry name" value="Glycogen Phosphorylase B"/>
    <property type="match status" value="1"/>
</dbReference>
<organism evidence="2 3">
    <name type="scientific">Saonia flava</name>
    <dbReference type="NCBI Taxonomy" id="523696"/>
    <lineage>
        <taxon>Bacteria</taxon>
        <taxon>Pseudomonadati</taxon>
        <taxon>Bacteroidota</taxon>
        <taxon>Flavobacteriia</taxon>
        <taxon>Flavobacteriales</taxon>
        <taxon>Flavobacteriaceae</taxon>
        <taxon>Saonia</taxon>
    </lineage>
</organism>
<name>A0A846QTY5_9FLAO</name>
<keyword evidence="2" id="KW-0808">Transferase</keyword>
<keyword evidence="3" id="KW-1185">Reference proteome</keyword>
<comment type="caution">
    <text evidence="2">The sequence shown here is derived from an EMBL/GenBank/DDBJ whole genome shotgun (WGS) entry which is preliminary data.</text>
</comment>
<dbReference type="Proteomes" id="UP000590442">
    <property type="component" value="Unassembled WGS sequence"/>
</dbReference>
<gene>
    <name evidence="2" type="ORF">GGR42_001970</name>
</gene>
<dbReference type="InterPro" id="IPR001296">
    <property type="entry name" value="Glyco_trans_1"/>
</dbReference>
<evidence type="ECO:0000313" key="3">
    <source>
        <dbReference type="Proteomes" id="UP000590442"/>
    </source>
</evidence>
<proteinExistence type="predicted"/>
<evidence type="ECO:0000313" key="2">
    <source>
        <dbReference type="EMBL" id="NJB71508.1"/>
    </source>
</evidence>
<sequence>MNCIHILYTRTFGGPHNQVVQLAIKKGKRRHIIIAPKGISKFEAIHNNNDIIYCPLRLWRPTKRNIPTVLFFPLILILDTIRLSFKLKSHLNSNTAVINYGSLYITGLVFSKTHGLKSISEIPGLFTPKPFRKIIGNTHKFLADKILLTGKSVAAAYGIEINDFNKVFFPPIRKEVIAEKSKKKGVLTIGTLGNRNWQKAHERCVEIAHSLNNNNVDFNWIIQGRNSKGQENYYQHDVMDKAIDLKLNMVNFVSNMSPSELFSQIDLFVLTSKVEGVPTVVLESCVNGVHTISLSVGAVEELTPVFDNLTVLPDTDSIANFILENRQEIIDARKMVCDYSEKQKKLEEVNTLFFKPHYEALDF</sequence>
<reference evidence="2 3" key="1">
    <citation type="submission" date="2020-03" db="EMBL/GenBank/DDBJ databases">
        <title>Genomic Encyclopedia of Type Strains, Phase IV (KMG-IV): sequencing the most valuable type-strain genomes for metagenomic binning, comparative biology and taxonomic classification.</title>
        <authorList>
            <person name="Goeker M."/>
        </authorList>
    </citation>
    <scope>NUCLEOTIDE SEQUENCE [LARGE SCALE GENOMIC DNA]</scope>
    <source>
        <strain evidence="2 3">DSM 29762</strain>
    </source>
</reference>